<dbReference type="PANTHER" id="PTHR43390">
    <property type="entry name" value="SIGNAL PEPTIDASE I"/>
    <property type="match status" value="1"/>
</dbReference>
<dbReference type="GO" id="GO:0009003">
    <property type="term" value="F:signal peptidase activity"/>
    <property type="evidence" value="ECO:0007669"/>
    <property type="project" value="UniProtKB-EC"/>
</dbReference>
<dbReference type="Gene3D" id="2.10.109.10">
    <property type="entry name" value="Umud Fragment, subunit A"/>
    <property type="match status" value="1"/>
</dbReference>
<name>A0A7W3JII5_9MICO</name>
<feature type="transmembrane region" description="Helical" evidence="7">
    <location>
        <begin position="15"/>
        <end position="33"/>
    </location>
</feature>
<feature type="active site" evidence="6">
    <location>
        <position position="47"/>
    </location>
</feature>
<dbReference type="OrthoDB" id="9815782at2"/>
<dbReference type="AlphaFoldDB" id="A0A7W3JII5"/>
<dbReference type="RefSeq" id="WP_146854363.1">
    <property type="nucleotide sequence ID" value="NZ_BAAAHR010000001.1"/>
</dbReference>
<dbReference type="InterPro" id="IPR036286">
    <property type="entry name" value="LexA/Signal_pep-like_sf"/>
</dbReference>
<feature type="active site" evidence="6">
    <location>
        <position position="95"/>
    </location>
</feature>
<evidence type="ECO:0000256" key="7">
    <source>
        <dbReference type="RuleBase" id="RU362042"/>
    </source>
</evidence>
<evidence type="ECO:0000256" key="4">
    <source>
        <dbReference type="ARBA" id="ARBA00013208"/>
    </source>
</evidence>
<gene>
    <name evidence="10" type="ORF">FB463_001655</name>
    <name evidence="9" type="ORF">FFA01_13860</name>
</gene>
<dbReference type="EC" id="3.4.21.89" evidence="4 7"/>
<evidence type="ECO:0000313" key="12">
    <source>
        <dbReference type="Proteomes" id="UP000522688"/>
    </source>
</evidence>
<comment type="caution">
    <text evidence="10">The sequence shown here is derived from an EMBL/GenBank/DDBJ whole genome shotgun (WGS) entry which is preliminary data.</text>
</comment>
<accession>A0A7W3JII5</accession>
<evidence type="ECO:0000313" key="11">
    <source>
        <dbReference type="Proteomes" id="UP000321154"/>
    </source>
</evidence>
<dbReference type="Proteomes" id="UP000522688">
    <property type="component" value="Unassembled WGS sequence"/>
</dbReference>
<evidence type="ECO:0000256" key="2">
    <source>
        <dbReference type="ARBA" id="ARBA00004401"/>
    </source>
</evidence>
<dbReference type="GO" id="GO:0006465">
    <property type="term" value="P:signal peptide processing"/>
    <property type="evidence" value="ECO:0007669"/>
    <property type="project" value="InterPro"/>
</dbReference>
<dbReference type="SUPFAM" id="SSF51306">
    <property type="entry name" value="LexA/Signal peptidase"/>
    <property type="match status" value="1"/>
</dbReference>
<evidence type="ECO:0000256" key="1">
    <source>
        <dbReference type="ARBA" id="ARBA00000677"/>
    </source>
</evidence>
<dbReference type="GO" id="GO:0005886">
    <property type="term" value="C:plasma membrane"/>
    <property type="evidence" value="ECO:0007669"/>
    <property type="project" value="UniProtKB-SubCell"/>
</dbReference>
<dbReference type="Pfam" id="PF10502">
    <property type="entry name" value="Peptidase_S26"/>
    <property type="match status" value="1"/>
</dbReference>
<dbReference type="InterPro" id="IPR019533">
    <property type="entry name" value="Peptidase_S26"/>
</dbReference>
<keyword evidence="7" id="KW-0645">Protease</keyword>
<evidence type="ECO:0000256" key="3">
    <source>
        <dbReference type="ARBA" id="ARBA00009370"/>
    </source>
</evidence>
<dbReference type="Proteomes" id="UP000321154">
    <property type="component" value="Unassembled WGS sequence"/>
</dbReference>
<keyword evidence="7" id="KW-0812">Transmembrane</keyword>
<comment type="catalytic activity">
    <reaction evidence="1 7">
        <text>Cleavage of hydrophobic, N-terminal signal or leader sequences from secreted and periplasmic proteins.</text>
        <dbReference type="EC" id="3.4.21.89"/>
    </reaction>
</comment>
<keyword evidence="5 7" id="KW-0378">Hydrolase</keyword>
<keyword evidence="7" id="KW-1133">Transmembrane helix</keyword>
<dbReference type="EMBL" id="BJUV01000011">
    <property type="protein sequence ID" value="GEK83077.1"/>
    <property type="molecule type" value="Genomic_DNA"/>
</dbReference>
<comment type="subcellular location">
    <subcellularLocation>
        <location evidence="2">Cell membrane</location>
        <topology evidence="2">Single-pass type II membrane protein</topology>
    </subcellularLocation>
    <subcellularLocation>
        <location evidence="7">Membrane</location>
        <topology evidence="7">Single-pass type II membrane protein</topology>
    </subcellularLocation>
</comment>
<dbReference type="EMBL" id="JACGWW010000002">
    <property type="protein sequence ID" value="MBA8813406.1"/>
    <property type="molecule type" value="Genomic_DNA"/>
</dbReference>
<proteinExistence type="inferred from homology"/>
<evidence type="ECO:0000256" key="5">
    <source>
        <dbReference type="ARBA" id="ARBA00022801"/>
    </source>
</evidence>
<comment type="similarity">
    <text evidence="3 7">Belongs to the peptidase S26 family.</text>
</comment>
<reference evidence="9 11" key="1">
    <citation type="submission" date="2019-07" db="EMBL/GenBank/DDBJ databases">
        <title>Whole genome shotgun sequence of Frigoribacterium faeni NBRC 103066.</title>
        <authorList>
            <person name="Hosoyama A."/>
            <person name="Uohara A."/>
            <person name="Ohji S."/>
            <person name="Ichikawa N."/>
        </authorList>
    </citation>
    <scope>NUCLEOTIDE SEQUENCE [LARGE SCALE GENOMIC DNA]</scope>
    <source>
        <strain evidence="9 11">NBRC 103066</strain>
    </source>
</reference>
<keyword evidence="11" id="KW-1185">Reference proteome</keyword>
<sequence>MTDTAPPRRHRPFRLLRDVVVVVLIALLVSWGVRTYLVRSFYIPSASMETTLMIGDRLVVNVLASSVMPLHHGDIVVFSDPGGWLPGAPDQDLVKRVIGLPGDTVSCCDAEGRVLVNGEPIDEPYITVPDGDPASLTPFDVTVPEGALWVLGDNREDSADSRAHQSGPYDGFVPEDNVIGRAFVIFWPFDRIRWL</sequence>
<keyword evidence="7" id="KW-0472">Membrane</keyword>
<dbReference type="GO" id="GO:0004252">
    <property type="term" value="F:serine-type endopeptidase activity"/>
    <property type="evidence" value="ECO:0007669"/>
    <property type="project" value="InterPro"/>
</dbReference>
<organism evidence="10 12">
    <name type="scientific">Frigoribacterium faeni</name>
    <dbReference type="NCBI Taxonomy" id="145483"/>
    <lineage>
        <taxon>Bacteria</taxon>
        <taxon>Bacillati</taxon>
        <taxon>Actinomycetota</taxon>
        <taxon>Actinomycetes</taxon>
        <taxon>Micrococcales</taxon>
        <taxon>Microbacteriaceae</taxon>
        <taxon>Frigoribacterium</taxon>
    </lineage>
</organism>
<feature type="domain" description="Peptidase S26" evidence="8">
    <location>
        <begin position="17"/>
        <end position="187"/>
    </location>
</feature>
<evidence type="ECO:0000313" key="9">
    <source>
        <dbReference type="EMBL" id="GEK83077.1"/>
    </source>
</evidence>
<protein>
    <recommendedName>
        <fullName evidence="4 7">Signal peptidase I</fullName>
        <ecNumber evidence="4 7">3.4.21.89</ecNumber>
    </recommendedName>
</protein>
<dbReference type="NCBIfam" id="TIGR02227">
    <property type="entry name" value="sigpep_I_bact"/>
    <property type="match status" value="1"/>
</dbReference>
<dbReference type="PROSITE" id="PS00761">
    <property type="entry name" value="SPASE_I_3"/>
    <property type="match status" value="1"/>
</dbReference>
<evidence type="ECO:0000259" key="8">
    <source>
        <dbReference type="Pfam" id="PF10502"/>
    </source>
</evidence>
<reference evidence="10 12" key="2">
    <citation type="submission" date="2020-07" db="EMBL/GenBank/DDBJ databases">
        <title>Sequencing the genomes of 1000 actinobacteria strains.</title>
        <authorList>
            <person name="Klenk H.-P."/>
        </authorList>
    </citation>
    <scope>NUCLEOTIDE SEQUENCE [LARGE SCALE GENOMIC DNA]</scope>
    <source>
        <strain evidence="10 12">DSM 10309</strain>
    </source>
</reference>
<evidence type="ECO:0000256" key="6">
    <source>
        <dbReference type="PIRSR" id="PIRSR600223-1"/>
    </source>
</evidence>
<dbReference type="CDD" id="cd06530">
    <property type="entry name" value="S26_SPase_I"/>
    <property type="match status" value="1"/>
</dbReference>
<dbReference type="InterPro" id="IPR000223">
    <property type="entry name" value="Pept_S26A_signal_pept_1"/>
</dbReference>
<dbReference type="PRINTS" id="PR00727">
    <property type="entry name" value="LEADERPTASE"/>
</dbReference>
<dbReference type="InterPro" id="IPR019758">
    <property type="entry name" value="Pept_S26A_signal_pept_1_CS"/>
</dbReference>
<evidence type="ECO:0000313" key="10">
    <source>
        <dbReference type="EMBL" id="MBA8813406.1"/>
    </source>
</evidence>
<dbReference type="PANTHER" id="PTHR43390:SF1">
    <property type="entry name" value="CHLOROPLAST PROCESSING PEPTIDASE"/>
    <property type="match status" value="1"/>
</dbReference>